<reference evidence="1" key="1">
    <citation type="submission" date="2020-04" db="EMBL/GenBank/DDBJ databases">
        <authorList>
            <person name="Alioto T."/>
            <person name="Alioto T."/>
            <person name="Gomez Garrido J."/>
        </authorList>
    </citation>
    <scope>NUCLEOTIDE SEQUENCE</scope>
    <source>
        <strain evidence="1">A484AB</strain>
    </source>
</reference>
<dbReference type="AlphaFoldDB" id="A0A7D9DME7"/>
<proteinExistence type="predicted"/>
<dbReference type="Gene3D" id="1.10.443.10">
    <property type="entry name" value="Intergrase catalytic core"/>
    <property type="match status" value="1"/>
</dbReference>
<dbReference type="GO" id="GO:0006310">
    <property type="term" value="P:DNA recombination"/>
    <property type="evidence" value="ECO:0007669"/>
    <property type="project" value="InterPro"/>
</dbReference>
<dbReference type="InterPro" id="IPR013762">
    <property type="entry name" value="Integrase-like_cat_sf"/>
</dbReference>
<protein>
    <submittedName>
        <fullName evidence="1">Uncharacterized protein</fullName>
    </submittedName>
</protein>
<dbReference type="GO" id="GO:0015074">
    <property type="term" value="P:DNA integration"/>
    <property type="evidence" value="ECO:0007669"/>
    <property type="project" value="InterPro"/>
</dbReference>
<dbReference type="Proteomes" id="UP001152795">
    <property type="component" value="Unassembled WGS sequence"/>
</dbReference>
<keyword evidence="2" id="KW-1185">Reference proteome</keyword>
<evidence type="ECO:0000313" key="1">
    <source>
        <dbReference type="EMBL" id="CAB3988307.1"/>
    </source>
</evidence>
<sequence>MEDIVTVENIDKQVAAVVEAILPLVENEQVHNTISEKDKKKRTKKRCPECNKERCALPQHLQRVHGFSITHARNVGRQQRVDRTRGSKLAELEPCVVDNCSRYIVRIGHHLKNYHKFNRDSTEYISLMTKAKEYRGMRRRAKLRNATFPMPLQGPLCPKEVVKGELEGKIKKNKIFSLFKNYMTSFDGGRKTYSKEEVSNVARLLYQVDGYVNDCSLLWRPESVAMIRRRFFEGNHLRQIPKQPGTLSHYLSSYTSFLKFAKSYSLSLRCLMTMEQQDINEIDATLVNIKNWAKIINKDKRRRAHELRLRDKQSLIPPEAYQGVLNCDESLRIRNDFLKLSADSVITENIYIEFRDYLILSLQLRNAQRPGAIANLTVDEFRGAEIRDNGEQESLMVTHTWQHKTSSNGPAPLVWSKSDFDMGCLYLRYLRPNFATSSSQGTQIENYFFLTTSGLQLVGNKVTTRVNNIAARLCPNSNVNFTATLIRKTVVTTQRELSRKCNANIERGHLANAMTHLPSTSDTYYALQDRTEDAINAYKFIKNQVHTNVEQQSDEPVDYACTPDKSTVTTNANESNLSLPSCSIPPSLQSPTKSFATTRSRRKMTADEESKFKEAVADLQRDENLPIKSIITALNNGNFFTSCPSATDFTKQQIRDKYKSLIRIEKRNGN</sequence>
<dbReference type="GO" id="GO:0003677">
    <property type="term" value="F:DNA binding"/>
    <property type="evidence" value="ECO:0007669"/>
    <property type="project" value="InterPro"/>
</dbReference>
<organism evidence="1 2">
    <name type="scientific">Paramuricea clavata</name>
    <name type="common">Red gorgonian</name>
    <name type="synonym">Violescent sea-whip</name>
    <dbReference type="NCBI Taxonomy" id="317549"/>
    <lineage>
        <taxon>Eukaryota</taxon>
        <taxon>Metazoa</taxon>
        <taxon>Cnidaria</taxon>
        <taxon>Anthozoa</taxon>
        <taxon>Octocorallia</taxon>
        <taxon>Malacalcyonacea</taxon>
        <taxon>Plexauridae</taxon>
        <taxon>Paramuricea</taxon>
    </lineage>
</organism>
<name>A0A7D9DME7_PARCT</name>
<dbReference type="EMBL" id="CACRXK020001305">
    <property type="protein sequence ID" value="CAB3988307.1"/>
    <property type="molecule type" value="Genomic_DNA"/>
</dbReference>
<gene>
    <name evidence="1" type="ORF">PACLA_8A060415</name>
</gene>
<accession>A0A7D9DME7</accession>
<comment type="caution">
    <text evidence="1">The sequence shown here is derived from an EMBL/GenBank/DDBJ whole genome shotgun (WGS) entry which is preliminary data.</text>
</comment>
<evidence type="ECO:0000313" key="2">
    <source>
        <dbReference type="Proteomes" id="UP001152795"/>
    </source>
</evidence>